<accession>A0A3D9CEW0</accession>
<protein>
    <submittedName>
        <fullName evidence="1">Uncharacterized protein</fullName>
    </submittedName>
</protein>
<dbReference type="AlphaFoldDB" id="A0A3D9CEW0"/>
<dbReference type="Proteomes" id="UP000256686">
    <property type="component" value="Unassembled WGS sequence"/>
</dbReference>
<name>A0A3D9CEW0_9FLAO</name>
<organism evidence="1 2">
    <name type="scientific">Chryseobacterium pennae</name>
    <dbReference type="NCBI Taxonomy" id="2258962"/>
    <lineage>
        <taxon>Bacteria</taxon>
        <taxon>Pseudomonadati</taxon>
        <taxon>Bacteroidota</taxon>
        <taxon>Flavobacteriia</taxon>
        <taxon>Flavobacteriales</taxon>
        <taxon>Weeksellaceae</taxon>
        <taxon>Chryseobacterium group</taxon>
        <taxon>Chryseobacterium</taxon>
    </lineage>
</organism>
<dbReference type="EMBL" id="QNVT01000001">
    <property type="protein sequence ID" value="REC64051.1"/>
    <property type="molecule type" value="Genomic_DNA"/>
</dbReference>
<proteinExistence type="predicted"/>
<evidence type="ECO:0000313" key="2">
    <source>
        <dbReference type="Proteomes" id="UP000256686"/>
    </source>
</evidence>
<keyword evidence="2" id="KW-1185">Reference proteome</keyword>
<reference evidence="2" key="1">
    <citation type="submission" date="2018-06" db="EMBL/GenBank/DDBJ databases">
        <authorList>
            <person name="Lum Nde A."/>
            <person name="Hugo C."/>
        </authorList>
    </citation>
    <scope>NUCLEOTIDE SEQUENCE [LARGE SCALE GENOMIC DNA]</scope>
    <source>
        <strain evidence="2">1_F178</strain>
    </source>
</reference>
<comment type="caution">
    <text evidence="1">The sequence shown here is derived from an EMBL/GenBank/DDBJ whole genome shotgun (WGS) entry which is preliminary data.</text>
</comment>
<gene>
    <name evidence="1" type="ORF">DRF65_00275</name>
</gene>
<dbReference type="RefSeq" id="WP_115967901.1">
    <property type="nucleotide sequence ID" value="NZ_QNVT01000001.1"/>
</dbReference>
<sequence>MGTPKSGEYYDLYEIENVLEEIISYLNHAEIEYKGLFINTDSGFDSVYQSHQNRKPNFFMNDNRNQ</sequence>
<evidence type="ECO:0000313" key="1">
    <source>
        <dbReference type="EMBL" id="REC64051.1"/>
    </source>
</evidence>